<dbReference type="SMART" id="SM00267">
    <property type="entry name" value="GGDEF"/>
    <property type="match status" value="1"/>
</dbReference>
<evidence type="ECO:0000256" key="1">
    <source>
        <dbReference type="SAM" id="MobiDB-lite"/>
    </source>
</evidence>
<feature type="domain" description="Response regulatory" evidence="2">
    <location>
        <begin position="5"/>
        <end position="128"/>
    </location>
</feature>
<dbReference type="SUPFAM" id="SSF52172">
    <property type="entry name" value="CheY-like"/>
    <property type="match status" value="2"/>
</dbReference>
<dbReference type="PROSITE" id="PS50894">
    <property type="entry name" value="HPT"/>
    <property type="match status" value="1"/>
</dbReference>
<reference evidence="5" key="1">
    <citation type="submission" date="2015-10" db="EMBL/GenBank/DDBJ databases">
        <authorList>
            <person name="Gilbert D.G."/>
        </authorList>
    </citation>
    <scope>NUCLEOTIDE SEQUENCE</scope>
</reference>
<dbReference type="PANTHER" id="PTHR45138:SF9">
    <property type="entry name" value="DIGUANYLATE CYCLASE DGCM-RELATED"/>
    <property type="match status" value="1"/>
</dbReference>
<dbReference type="EMBL" id="CZRL01000105">
    <property type="protein sequence ID" value="CUS54757.1"/>
    <property type="molecule type" value="Genomic_DNA"/>
</dbReference>
<dbReference type="Gene3D" id="1.20.120.160">
    <property type="entry name" value="HPT domain"/>
    <property type="match status" value="1"/>
</dbReference>
<protein>
    <submittedName>
        <fullName evidence="5">Two-component response regulator</fullName>
    </submittedName>
</protein>
<dbReference type="AlphaFoldDB" id="A0A160TWB1"/>
<dbReference type="NCBIfam" id="TIGR00254">
    <property type="entry name" value="GGDEF"/>
    <property type="match status" value="1"/>
</dbReference>
<sequence>MKNPSILLVDDSVTIRRYARSILEGMTEGYEVTERENGALALNWLSSLVDTELPDLIIFDRNMPEMSGDECVRIIKMDEDWQSIPLLFLTAQTDEEQVVAGAAFLDVDAYICKPFVPDELQSHVRRLISGTPDSSGASQQTAGGRVNAELDSIQAHRGLESEEPMMDLFLAEAAEHAAHMASGLQDLKMGHVDREILAVMGRGAHSIKGAGGIVGLFAIAGLAGTLETYFNQVQKAPESLAAEHLPILAVALGLLTAFSGFPSDDIRTLEVERRDDIEQAKSRVGLLMGKGDDATASSSIPRGSPMDPTELDREDKPSVSNVASEPISTTALGTGLTSSRNIVVLLIDDQRIIGESVRSMLESEPDIVFHFCQNPTEAVAKALEVQPTVILQDLVMPEVDGLELVRRFRVEKELAAVPLIVLSGTEEAEVKAEAFALGANDYMVKLPNALEVIARIRYHSQAYINLLEREAAMARVTWLAEHDPLTGCLNRRTWHEQLEVAIAAGDADHTVAVAICDIDLFKKVNDTYGHQCGDDAIKHVVDIIGRGLDELGYLGRLGGEEFGIFITLPVGSQQSTAALAQADSDFENIRQTLENSPLQWNEHVLNLTISTGVSLYREGEKVEETLSRADAGVYQAKDGGRNKVVLVS</sequence>
<dbReference type="InterPro" id="IPR008207">
    <property type="entry name" value="Sig_transdc_His_kin_Hpt_dom"/>
</dbReference>
<dbReference type="SUPFAM" id="SSF55073">
    <property type="entry name" value="Nucleotide cyclase"/>
    <property type="match status" value="1"/>
</dbReference>
<proteinExistence type="predicted"/>
<dbReference type="InterPro" id="IPR011006">
    <property type="entry name" value="CheY-like_superfamily"/>
</dbReference>
<evidence type="ECO:0000259" key="4">
    <source>
        <dbReference type="PROSITE" id="PS50894"/>
    </source>
</evidence>
<accession>A0A160TWB1</accession>
<evidence type="ECO:0000259" key="2">
    <source>
        <dbReference type="PROSITE" id="PS50110"/>
    </source>
</evidence>
<dbReference type="Gene3D" id="3.30.70.270">
    <property type="match status" value="1"/>
</dbReference>
<dbReference type="GO" id="GO:0005886">
    <property type="term" value="C:plasma membrane"/>
    <property type="evidence" value="ECO:0007669"/>
    <property type="project" value="TreeGrafter"/>
</dbReference>
<organism evidence="5">
    <name type="scientific">hydrothermal vent metagenome</name>
    <dbReference type="NCBI Taxonomy" id="652676"/>
    <lineage>
        <taxon>unclassified sequences</taxon>
        <taxon>metagenomes</taxon>
        <taxon>ecological metagenomes</taxon>
    </lineage>
</organism>
<dbReference type="SMART" id="SM00448">
    <property type="entry name" value="REC"/>
    <property type="match status" value="2"/>
</dbReference>
<dbReference type="InterPro" id="IPR043128">
    <property type="entry name" value="Rev_trsase/Diguanyl_cyclase"/>
</dbReference>
<dbReference type="PROSITE" id="PS50887">
    <property type="entry name" value="GGDEF"/>
    <property type="match status" value="1"/>
</dbReference>
<dbReference type="InterPro" id="IPR000160">
    <property type="entry name" value="GGDEF_dom"/>
</dbReference>
<dbReference type="PANTHER" id="PTHR45138">
    <property type="entry name" value="REGULATORY COMPONENTS OF SENSORY TRANSDUCTION SYSTEM"/>
    <property type="match status" value="1"/>
</dbReference>
<feature type="domain" description="GGDEF" evidence="3">
    <location>
        <begin position="509"/>
        <end position="648"/>
    </location>
</feature>
<feature type="domain" description="Response regulatory" evidence="2">
    <location>
        <begin position="343"/>
        <end position="460"/>
    </location>
</feature>
<feature type="region of interest" description="Disordered" evidence="1">
    <location>
        <begin position="288"/>
        <end position="326"/>
    </location>
</feature>
<dbReference type="Pfam" id="PF00990">
    <property type="entry name" value="GGDEF"/>
    <property type="match status" value="1"/>
</dbReference>
<dbReference type="PROSITE" id="PS50110">
    <property type="entry name" value="RESPONSE_REGULATORY"/>
    <property type="match status" value="2"/>
</dbReference>
<dbReference type="Pfam" id="PF01627">
    <property type="entry name" value="Hpt"/>
    <property type="match status" value="1"/>
</dbReference>
<dbReference type="GO" id="GO:1902201">
    <property type="term" value="P:negative regulation of bacterial-type flagellum-dependent cell motility"/>
    <property type="evidence" value="ECO:0007669"/>
    <property type="project" value="TreeGrafter"/>
</dbReference>
<dbReference type="InterPro" id="IPR036641">
    <property type="entry name" value="HPT_dom_sf"/>
</dbReference>
<dbReference type="Gene3D" id="3.40.50.2300">
    <property type="match status" value="2"/>
</dbReference>
<name>A0A160TWB1_9ZZZZ</name>
<dbReference type="SMART" id="SM00073">
    <property type="entry name" value="HPT"/>
    <property type="match status" value="1"/>
</dbReference>
<dbReference type="GO" id="GO:0000160">
    <property type="term" value="P:phosphorelay signal transduction system"/>
    <property type="evidence" value="ECO:0007669"/>
    <property type="project" value="InterPro"/>
</dbReference>
<dbReference type="InterPro" id="IPR001789">
    <property type="entry name" value="Sig_transdc_resp-reg_receiver"/>
</dbReference>
<dbReference type="CDD" id="cd01949">
    <property type="entry name" value="GGDEF"/>
    <property type="match status" value="1"/>
</dbReference>
<evidence type="ECO:0000313" key="5">
    <source>
        <dbReference type="EMBL" id="CUS54757.1"/>
    </source>
</evidence>
<dbReference type="GO" id="GO:0043709">
    <property type="term" value="P:cell adhesion involved in single-species biofilm formation"/>
    <property type="evidence" value="ECO:0007669"/>
    <property type="project" value="TreeGrafter"/>
</dbReference>
<dbReference type="GO" id="GO:0052621">
    <property type="term" value="F:diguanylate cyclase activity"/>
    <property type="evidence" value="ECO:0007669"/>
    <property type="project" value="TreeGrafter"/>
</dbReference>
<gene>
    <name evidence="5" type="ORF">MGWOODY_XGa1695</name>
</gene>
<dbReference type="Pfam" id="PF00072">
    <property type="entry name" value="Response_reg"/>
    <property type="match status" value="2"/>
</dbReference>
<feature type="domain" description="HPt" evidence="4">
    <location>
        <begin position="158"/>
        <end position="269"/>
    </location>
</feature>
<dbReference type="SUPFAM" id="SSF47226">
    <property type="entry name" value="Histidine-containing phosphotransfer domain, HPT domain"/>
    <property type="match status" value="1"/>
</dbReference>
<evidence type="ECO:0000259" key="3">
    <source>
        <dbReference type="PROSITE" id="PS50887"/>
    </source>
</evidence>
<dbReference type="InterPro" id="IPR050469">
    <property type="entry name" value="Diguanylate_Cyclase"/>
</dbReference>
<dbReference type="InterPro" id="IPR029787">
    <property type="entry name" value="Nucleotide_cyclase"/>
</dbReference>